<sequence length="136" mass="14368">MSDILNCLNVCCETVNGTLGTVWPCYTRTQLDGLALITCAEGCDESDEYGFLPMERALQLYGKLTCCSMPTLMTAASAAASRSPHDPLGHISHATSSSLASEAAMTPTAKKRSSGESIRTKVHVMLALSLVVVVLA</sequence>
<dbReference type="KEGG" id="tasa:A1Q1_06390"/>
<dbReference type="Proteomes" id="UP000002748">
    <property type="component" value="Unassembled WGS sequence"/>
</dbReference>
<organism evidence="1 2">
    <name type="scientific">Trichosporon asahii var. asahii (strain ATCC 90039 / CBS 2479 / JCM 2466 / KCTC 7840 / NBRC 103889/ NCYC 2677 / UAMH 7654)</name>
    <name type="common">Yeast</name>
    <dbReference type="NCBI Taxonomy" id="1186058"/>
    <lineage>
        <taxon>Eukaryota</taxon>
        <taxon>Fungi</taxon>
        <taxon>Dikarya</taxon>
        <taxon>Basidiomycota</taxon>
        <taxon>Agaricomycotina</taxon>
        <taxon>Tremellomycetes</taxon>
        <taxon>Trichosporonales</taxon>
        <taxon>Trichosporonaceae</taxon>
        <taxon>Trichosporon</taxon>
    </lineage>
</organism>
<accession>J6ERA9</accession>
<gene>
    <name evidence="1" type="ORF">A1Q1_06390</name>
</gene>
<dbReference type="HOGENOM" id="CLU_1876900_0_0_1"/>
<reference evidence="1 2" key="1">
    <citation type="journal article" date="2012" name="Eukaryot. Cell">
        <title>Draft genome sequence of CBS 2479, the standard type strain of Trichosporon asahii.</title>
        <authorList>
            <person name="Yang R.Y."/>
            <person name="Li H.T."/>
            <person name="Zhu H."/>
            <person name="Zhou G.P."/>
            <person name="Wang M."/>
            <person name="Wang L."/>
        </authorList>
    </citation>
    <scope>NUCLEOTIDE SEQUENCE [LARGE SCALE GENOMIC DNA]</scope>
    <source>
        <strain evidence="2">ATCC 90039 / CBS 2479 / JCM 2466 / KCTC 7840 / NCYC 2677 / UAMH 7654</strain>
    </source>
</reference>
<dbReference type="RefSeq" id="XP_014176979.1">
    <property type="nucleotide sequence ID" value="XM_014321504.1"/>
</dbReference>
<protein>
    <submittedName>
        <fullName evidence="1">Uncharacterized protein</fullName>
    </submittedName>
</protein>
<dbReference type="GeneID" id="25989902"/>
<evidence type="ECO:0000313" key="2">
    <source>
        <dbReference type="Proteomes" id="UP000002748"/>
    </source>
</evidence>
<proteinExistence type="predicted"/>
<dbReference type="AlphaFoldDB" id="J6ERA9"/>
<dbReference type="VEuPathDB" id="FungiDB:A1Q1_06390"/>
<name>J6ERA9_TRIAS</name>
<comment type="caution">
    <text evidence="1">The sequence shown here is derived from an EMBL/GenBank/DDBJ whole genome shotgun (WGS) entry which is preliminary data.</text>
</comment>
<evidence type="ECO:0000313" key="1">
    <source>
        <dbReference type="EMBL" id="EJT45252.1"/>
    </source>
</evidence>
<dbReference type="EMBL" id="ALBS01000331">
    <property type="protein sequence ID" value="EJT45252.1"/>
    <property type="molecule type" value="Genomic_DNA"/>
</dbReference>